<name>A0A7S3NFD4_9SPIT</name>
<protein>
    <submittedName>
        <fullName evidence="2">Uncharacterized protein</fullName>
    </submittedName>
</protein>
<accession>A0A7S3NFD4</accession>
<feature type="region of interest" description="Disordered" evidence="1">
    <location>
        <begin position="1"/>
        <end position="21"/>
    </location>
</feature>
<sequence>MSEQKIKRKRDKNDVSSSISKVTSISKENYEEIRRMDIEIFNLAETLKVIIEAEKINQSLQIQDEEDRHSIALWGLNKTYRSEHSPETKTELNESPEKNLNSSFGNQPSFLNSSREFPNPTSK</sequence>
<evidence type="ECO:0000313" key="2">
    <source>
        <dbReference type="EMBL" id="CAE0357858.1"/>
    </source>
</evidence>
<feature type="compositionally biased region" description="Polar residues" evidence="1">
    <location>
        <begin position="98"/>
        <end position="123"/>
    </location>
</feature>
<feature type="compositionally biased region" description="Basic and acidic residues" evidence="1">
    <location>
        <begin position="81"/>
        <end position="97"/>
    </location>
</feature>
<feature type="compositionally biased region" description="Basic residues" evidence="1">
    <location>
        <begin position="1"/>
        <end position="10"/>
    </location>
</feature>
<dbReference type="AlphaFoldDB" id="A0A7S3NFD4"/>
<proteinExistence type="predicted"/>
<reference evidence="2" key="1">
    <citation type="submission" date="2021-01" db="EMBL/GenBank/DDBJ databases">
        <authorList>
            <person name="Corre E."/>
            <person name="Pelletier E."/>
            <person name="Niang G."/>
            <person name="Scheremetjew M."/>
            <person name="Finn R."/>
            <person name="Kale V."/>
            <person name="Holt S."/>
            <person name="Cochrane G."/>
            <person name="Meng A."/>
            <person name="Brown T."/>
            <person name="Cohen L."/>
        </authorList>
    </citation>
    <scope>NUCLEOTIDE SEQUENCE</scope>
    <source>
        <strain evidence="2">FSP1.4</strain>
    </source>
</reference>
<organism evidence="2">
    <name type="scientific">Euplotes harpa</name>
    <dbReference type="NCBI Taxonomy" id="151035"/>
    <lineage>
        <taxon>Eukaryota</taxon>
        <taxon>Sar</taxon>
        <taxon>Alveolata</taxon>
        <taxon>Ciliophora</taxon>
        <taxon>Intramacronucleata</taxon>
        <taxon>Spirotrichea</taxon>
        <taxon>Hypotrichia</taxon>
        <taxon>Euplotida</taxon>
        <taxon>Euplotidae</taxon>
        <taxon>Euplotes</taxon>
    </lineage>
</organism>
<dbReference type="EMBL" id="HBII01039919">
    <property type="protein sequence ID" value="CAE0357858.1"/>
    <property type="molecule type" value="Transcribed_RNA"/>
</dbReference>
<feature type="region of interest" description="Disordered" evidence="1">
    <location>
        <begin position="81"/>
        <end position="123"/>
    </location>
</feature>
<evidence type="ECO:0000256" key="1">
    <source>
        <dbReference type="SAM" id="MobiDB-lite"/>
    </source>
</evidence>
<gene>
    <name evidence="2" type="ORF">EHAR0213_LOCUS16777</name>
</gene>